<dbReference type="AlphaFoldDB" id="A0A174V836"/>
<evidence type="ECO:0000313" key="1">
    <source>
        <dbReference type="EMBL" id="CUQ30732.1"/>
    </source>
</evidence>
<sequence>MNKPFFIGNPIIDNYLKTPAGQEELKTAIEKIKSVELPRGLILTEKQYMQIASTFLCIEEKIAYDEKPALYKLETVNLMIWFALLDPNREATLNQERNKVKISYMLYNLYQHTFKVFKEVCHFEIAILGKKNGISITCDTHSNYQKAKLLVQWKKFVSTGELSASIVKPLEAIRNFIEEKDLKPARHKIRPNKIIANQINKIISNHSMISQRQYFIYIYNLMLAMEVEERLPLRNDSDEKRHSVIRDYLLSDINRENEERKEYDKLMKNIIKTAIKKQ</sequence>
<proteinExistence type="predicted"/>
<protein>
    <submittedName>
        <fullName evidence="1">Uncharacterized protein</fullName>
    </submittedName>
</protein>
<dbReference type="RefSeq" id="WP_055220405.1">
    <property type="nucleotide sequence ID" value="NZ_CZBI01000005.1"/>
</dbReference>
<dbReference type="Proteomes" id="UP000095541">
    <property type="component" value="Unassembled WGS sequence"/>
</dbReference>
<reference evidence="1 2" key="1">
    <citation type="submission" date="2015-09" db="EMBL/GenBank/DDBJ databases">
        <authorList>
            <consortium name="Pathogen Informatics"/>
        </authorList>
    </citation>
    <scope>NUCLEOTIDE SEQUENCE [LARGE SCALE GENOMIC DNA]</scope>
    <source>
        <strain evidence="1 2">2789STDY5834945</strain>
    </source>
</reference>
<name>A0A174V836_BACT4</name>
<organism evidence="1 2">
    <name type="scientific">Bacteroides thetaiotaomicron</name>
    <dbReference type="NCBI Taxonomy" id="818"/>
    <lineage>
        <taxon>Bacteria</taxon>
        <taxon>Pseudomonadati</taxon>
        <taxon>Bacteroidota</taxon>
        <taxon>Bacteroidia</taxon>
        <taxon>Bacteroidales</taxon>
        <taxon>Bacteroidaceae</taxon>
        <taxon>Bacteroides</taxon>
    </lineage>
</organism>
<accession>A0A174V836</accession>
<gene>
    <name evidence="1" type="ORF">ERS852557_03465</name>
</gene>
<dbReference type="EMBL" id="CZBI01000005">
    <property type="protein sequence ID" value="CUQ30732.1"/>
    <property type="molecule type" value="Genomic_DNA"/>
</dbReference>
<evidence type="ECO:0000313" key="2">
    <source>
        <dbReference type="Proteomes" id="UP000095541"/>
    </source>
</evidence>